<gene>
    <name evidence="1" type="ORF">HBN54_003835</name>
</gene>
<proteinExistence type="predicted"/>
<dbReference type="RefSeq" id="WP_168674793.1">
    <property type="nucleotide sequence ID" value="NZ_JAAVTK010000014.1"/>
</dbReference>
<dbReference type="Proteomes" id="UP000717634">
    <property type="component" value="Unassembled WGS sequence"/>
</dbReference>
<reference evidence="1 2" key="1">
    <citation type="submission" date="2020-03" db="EMBL/GenBank/DDBJ databases">
        <title>Genomic Encyclopedia of Type Strains, Phase IV (KMG-V): Genome sequencing to study the core and pangenomes of soil and plant-associated prokaryotes.</title>
        <authorList>
            <person name="Whitman W."/>
        </authorList>
    </citation>
    <scope>NUCLEOTIDE SEQUENCE [LARGE SCALE GENOMIC DNA]</scope>
    <source>
        <strain evidence="1 2">1B</strain>
    </source>
</reference>
<accession>A0ABX1HLT4</accession>
<protein>
    <recommendedName>
        <fullName evidence="3">DUF3379 family protein</fullName>
    </recommendedName>
</protein>
<organism evidence="1 2">
    <name type="scientific">Hymenobacter artigasi</name>
    <dbReference type="NCBI Taxonomy" id="2719616"/>
    <lineage>
        <taxon>Bacteria</taxon>
        <taxon>Pseudomonadati</taxon>
        <taxon>Bacteroidota</taxon>
        <taxon>Cytophagia</taxon>
        <taxon>Cytophagales</taxon>
        <taxon>Hymenobacteraceae</taxon>
        <taxon>Hymenobacter</taxon>
    </lineage>
</organism>
<dbReference type="EMBL" id="JAAVTK010000014">
    <property type="protein sequence ID" value="NKI91219.1"/>
    <property type="molecule type" value="Genomic_DNA"/>
</dbReference>
<name>A0ABX1HLT4_9BACT</name>
<comment type="caution">
    <text evidence="1">The sequence shown here is derived from an EMBL/GenBank/DDBJ whole genome shotgun (WGS) entry which is preliminary data.</text>
</comment>
<evidence type="ECO:0008006" key="3">
    <source>
        <dbReference type="Google" id="ProtNLM"/>
    </source>
</evidence>
<evidence type="ECO:0000313" key="1">
    <source>
        <dbReference type="EMBL" id="NKI91219.1"/>
    </source>
</evidence>
<evidence type="ECO:0000313" key="2">
    <source>
        <dbReference type="Proteomes" id="UP000717634"/>
    </source>
</evidence>
<keyword evidence="2" id="KW-1185">Reference proteome</keyword>
<sequence length="100" mass="10931">MSDIINRPGSDEEWEDLMRQLRNQPVAQPRPFFYARVQARLVASAGAPRQWLPAWLRQPAYAVLLGALVLALSGDGPALTSAAARYHASPPSGLKSLPPR</sequence>